<protein>
    <submittedName>
        <fullName evidence="1">Uncharacterized protein</fullName>
    </submittedName>
</protein>
<evidence type="ECO:0000313" key="2">
    <source>
        <dbReference type="Proteomes" id="UP000828390"/>
    </source>
</evidence>
<accession>A0A9D4G9A5</accession>
<proteinExistence type="predicted"/>
<reference evidence="1" key="1">
    <citation type="journal article" date="2019" name="bioRxiv">
        <title>The Genome of the Zebra Mussel, Dreissena polymorpha: A Resource for Invasive Species Research.</title>
        <authorList>
            <person name="McCartney M.A."/>
            <person name="Auch B."/>
            <person name="Kono T."/>
            <person name="Mallez S."/>
            <person name="Zhang Y."/>
            <person name="Obille A."/>
            <person name="Becker A."/>
            <person name="Abrahante J.E."/>
            <person name="Garbe J."/>
            <person name="Badalamenti J.P."/>
            <person name="Herman A."/>
            <person name="Mangelson H."/>
            <person name="Liachko I."/>
            <person name="Sullivan S."/>
            <person name="Sone E.D."/>
            <person name="Koren S."/>
            <person name="Silverstein K.A.T."/>
            <person name="Beckman K.B."/>
            <person name="Gohl D.M."/>
        </authorList>
    </citation>
    <scope>NUCLEOTIDE SEQUENCE</scope>
    <source>
        <strain evidence="1">Duluth1</strain>
        <tissue evidence="1">Whole animal</tissue>
    </source>
</reference>
<organism evidence="1 2">
    <name type="scientific">Dreissena polymorpha</name>
    <name type="common">Zebra mussel</name>
    <name type="synonym">Mytilus polymorpha</name>
    <dbReference type="NCBI Taxonomy" id="45954"/>
    <lineage>
        <taxon>Eukaryota</taxon>
        <taxon>Metazoa</taxon>
        <taxon>Spiralia</taxon>
        <taxon>Lophotrochozoa</taxon>
        <taxon>Mollusca</taxon>
        <taxon>Bivalvia</taxon>
        <taxon>Autobranchia</taxon>
        <taxon>Heteroconchia</taxon>
        <taxon>Euheterodonta</taxon>
        <taxon>Imparidentia</taxon>
        <taxon>Neoheterodontei</taxon>
        <taxon>Myida</taxon>
        <taxon>Dreissenoidea</taxon>
        <taxon>Dreissenidae</taxon>
        <taxon>Dreissena</taxon>
    </lineage>
</organism>
<evidence type="ECO:0000313" key="1">
    <source>
        <dbReference type="EMBL" id="KAH3812798.1"/>
    </source>
</evidence>
<keyword evidence="2" id="KW-1185">Reference proteome</keyword>
<gene>
    <name evidence="1" type="ORF">DPMN_141237</name>
</gene>
<dbReference type="Proteomes" id="UP000828390">
    <property type="component" value="Unassembled WGS sequence"/>
</dbReference>
<dbReference type="AlphaFoldDB" id="A0A9D4G9A5"/>
<sequence>MATERLLGSNRGNAGDFIGECTVSQSCEPCINSNELKRERFSARIVINVFSICAQIRITCINQAGMT</sequence>
<comment type="caution">
    <text evidence="1">The sequence shown here is derived from an EMBL/GenBank/DDBJ whole genome shotgun (WGS) entry which is preliminary data.</text>
</comment>
<name>A0A9D4G9A5_DREPO</name>
<reference evidence="1" key="2">
    <citation type="submission" date="2020-11" db="EMBL/GenBank/DDBJ databases">
        <authorList>
            <person name="McCartney M.A."/>
            <person name="Auch B."/>
            <person name="Kono T."/>
            <person name="Mallez S."/>
            <person name="Becker A."/>
            <person name="Gohl D.M."/>
            <person name="Silverstein K.A.T."/>
            <person name="Koren S."/>
            <person name="Bechman K.B."/>
            <person name="Herman A."/>
            <person name="Abrahante J.E."/>
            <person name="Garbe J."/>
        </authorList>
    </citation>
    <scope>NUCLEOTIDE SEQUENCE</scope>
    <source>
        <strain evidence="1">Duluth1</strain>
        <tissue evidence="1">Whole animal</tissue>
    </source>
</reference>
<dbReference type="EMBL" id="JAIWYP010000006">
    <property type="protein sequence ID" value="KAH3812798.1"/>
    <property type="molecule type" value="Genomic_DNA"/>
</dbReference>